<dbReference type="SUPFAM" id="SSF52016">
    <property type="entry name" value="LeuD/IlvD-like"/>
    <property type="match status" value="1"/>
</dbReference>
<comment type="subunit">
    <text evidence="5">Heterodimer of LeuC and LeuD.</text>
</comment>
<dbReference type="Gene3D" id="3.20.19.10">
    <property type="entry name" value="Aconitase, domain 4"/>
    <property type="match status" value="1"/>
</dbReference>
<gene>
    <name evidence="12" type="primary">leuD</name>
    <name evidence="12" type="ORF">ABFZ84_10045</name>
</gene>
<sequence length="192" mass="21246">MSFEPFGKLISRTFVISQKNIDTDQIIPARFLTTTSKEGLGKSAFYDWRYDEKGNPLNSSVFNGVNPDTQKILVAGSNFGCGSSREHAPWALSDFGFRAVISSDIADIFKSNSLKNGLLPVVVDEDTHAFLLANPGIELTIDLEKCEVSLGENKVISFEVEAFARRCMLDGVDPLGHLINQLPDIKVYEEVR</sequence>
<comment type="pathway">
    <text evidence="3">Amino-acid biosynthesis; L-leucine biosynthesis; L-leucine from 3-methyl-2-oxobutanoate: step 2/4.</text>
</comment>
<keyword evidence="13" id="KW-1185">Reference proteome</keyword>
<evidence type="ECO:0000259" key="11">
    <source>
        <dbReference type="Pfam" id="PF00694"/>
    </source>
</evidence>
<dbReference type="InterPro" id="IPR015928">
    <property type="entry name" value="Aconitase/3IPM_dehydase_swvl"/>
</dbReference>
<dbReference type="PANTHER" id="PTHR43345:SF5">
    <property type="entry name" value="3-ISOPROPYLMALATE DEHYDRATASE SMALL SUBUNIT"/>
    <property type="match status" value="1"/>
</dbReference>
<evidence type="ECO:0000256" key="3">
    <source>
        <dbReference type="ARBA" id="ARBA00004729"/>
    </source>
</evidence>
<keyword evidence="10" id="KW-0100">Branched-chain amino acid biosynthesis</keyword>
<comment type="function">
    <text evidence="2">Catalyzes the isomerization between 2-isopropylmalate and 3-isopropylmalate, via the formation of 2-isopropylmaleate.</text>
</comment>
<dbReference type="Pfam" id="PF00694">
    <property type="entry name" value="Aconitase_C"/>
    <property type="match status" value="1"/>
</dbReference>
<evidence type="ECO:0000256" key="9">
    <source>
        <dbReference type="ARBA" id="ARBA00023239"/>
    </source>
</evidence>
<evidence type="ECO:0000256" key="5">
    <source>
        <dbReference type="ARBA" id="ARBA00011271"/>
    </source>
</evidence>
<evidence type="ECO:0000256" key="10">
    <source>
        <dbReference type="ARBA" id="ARBA00023304"/>
    </source>
</evidence>
<evidence type="ECO:0000256" key="1">
    <source>
        <dbReference type="ARBA" id="ARBA00000491"/>
    </source>
</evidence>
<organism evidence="12 13">
    <name type="scientific">Hyphococcus lacteus</name>
    <dbReference type="NCBI Taxonomy" id="3143536"/>
    <lineage>
        <taxon>Bacteria</taxon>
        <taxon>Pseudomonadati</taxon>
        <taxon>Pseudomonadota</taxon>
        <taxon>Alphaproteobacteria</taxon>
        <taxon>Parvularculales</taxon>
        <taxon>Parvularculaceae</taxon>
        <taxon>Hyphococcus</taxon>
    </lineage>
</organism>
<dbReference type="NCBIfam" id="TIGR00171">
    <property type="entry name" value="leuD"/>
    <property type="match status" value="1"/>
</dbReference>
<dbReference type="Proteomes" id="UP001560685">
    <property type="component" value="Unassembled WGS sequence"/>
</dbReference>
<dbReference type="InterPro" id="IPR004431">
    <property type="entry name" value="3-IsopropMal_deHydase_ssu"/>
</dbReference>
<protein>
    <recommendedName>
        <fullName evidence="6">3-isopropylmalate dehydratase</fullName>
        <ecNumber evidence="6">4.2.1.33</ecNumber>
    </recommendedName>
</protein>
<accession>A0ABV3Z5R4</accession>
<dbReference type="EC" id="4.2.1.33" evidence="6"/>
<dbReference type="InterPro" id="IPR000573">
    <property type="entry name" value="AconitaseA/IPMdHydase_ssu_swvl"/>
</dbReference>
<proteinExistence type="inferred from homology"/>
<comment type="catalytic activity">
    <reaction evidence="1">
        <text>(2R,3S)-3-isopropylmalate = (2S)-2-isopropylmalate</text>
        <dbReference type="Rhea" id="RHEA:32287"/>
        <dbReference type="ChEBI" id="CHEBI:1178"/>
        <dbReference type="ChEBI" id="CHEBI:35121"/>
        <dbReference type="EC" id="4.2.1.33"/>
    </reaction>
</comment>
<evidence type="ECO:0000256" key="7">
    <source>
        <dbReference type="ARBA" id="ARBA00022430"/>
    </source>
</evidence>
<evidence type="ECO:0000256" key="4">
    <source>
        <dbReference type="ARBA" id="ARBA00009845"/>
    </source>
</evidence>
<evidence type="ECO:0000313" key="12">
    <source>
        <dbReference type="EMBL" id="MEX6633888.1"/>
    </source>
</evidence>
<keyword evidence="7" id="KW-0432">Leucine biosynthesis</keyword>
<dbReference type="PANTHER" id="PTHR43345">
    <property type="entry name" value="3-ISOPROPYLMALATE DEHYDRATASE SMALL SUBUNIT 2-RELATED-RELATED"/>
    <property type="match status" value="1"/>
</dbReference>
<dbReference type="CDD" id="cd01577">
    <property type="entry name" value="IPMI_Swivel"/>
    <property type="match status" value="1"/>
</dbReference>
<dbReference type="RefSeq" id="WP_369313886.1">
    <property type="nucleotide sequence ID" value="NZ_JBEHZE010000001.1"/>
</dbReference>
<reference evidence="12 13" key="1">
    <citation type="submission" date="2024-05" db="EMBL/GenBank/DDBJ databases">
        <title>Three bacterial strains, DH-69, EH-24, and ECK-19 isolated from coastal sediments.</title>
        <authorList>
            <person name="Ye Y.-Q."/>
            <person name="Du Z.-J."/>
        </authorList>
    </citation>
    <scope>NUCLEOTIDE SEQUENCE [LARGE SCALE GENOMIC DNA]</scope>
    <source>
        <strain evidence="12 13">ECK-19</strain>
    </source>
</reference>
<comment type="caution">
    <text evidence="12">The sequence shown here is derived from an EMBL/GenBank/DDBJ whole genome shotgun (WGS) entry which is preliminary data.</text>
</comment>
<feature type="domain" description="Aconitase A/isopropylmalate dehydratase small subunit swivel" evidence="11">
    <location>
        <begin position="18"/>
        <end position="124"/>
    </location>
</feature>
<evidence type="ECO:0000256" key="6">
    <source>
        <dbReference type="ARBA" id="ARBA00011998"/>
    </source>
</evidence>
<evidence type="ECO:0000313" key="13">
    <source>
        <dbReference type="Proteomes" id="UP001560685"/>
    </source>
</evidence>
<keyword evidence="8" id="KW-0028">Amino-acid biosynthesis</keyword>
<name>A0ABV3Z5R4_9PROT</name>
<dbReference type="InterPro" id="IPR050075">
    <property type="entry name" value="LeuD"/>
</dbReference>
<dbReference type="EMBL" id="JBEHZE010000001">
    <property type="protein sequence ID" value="MEX6633888.1"/>
    <property type="molecule type" value="Genomic_DNA"/>
</dbReference>
<dbReference type="GO" id="GO:0003861">
    <property type="term" value="F:3-isopropylmalate dehydratase activity"/>
    <property type="evidence" value="ECO:0007669"/>
    <property type="project" value="UniProtKB-EC"/>
</dbReference>
<comment type="similarity">
    <text evidence="4">Belongs to the LeuD family. LeuD type 1 subfamily.</text>
</comment>
<dbReference type="InterPro" id="IPR033940">
    <property type="entry name" value="IPMI_Swivel"/>
</dbReference>
<evidence type="ECO:0000256" key="2">
    <source>
        <dbReference type="ARBA" id="ARBA00002695"/>
    </source>
</evidence>
<evidence type="ECO:0000256" key="8">
    <source>
        <dbReference type="ARBA" id="ARBA00022605"/>
    </source>
</evidence>
<dbReference type="NCBIfam" id="NF002458">
    <property type="entry name" value="PRK01641.1"/>
    <property type="match status" value="1"/>
</dbReference>
<keyword evidence="9 12" id="KW-0456">Lyase</keyword>